<feature type="signal peptide" evidence="1">
    <location>
        <begin position="1"/>
        <end position="24"/>
    </location>
</feature>
<proteinExistence type="predicted"/>
<dbReference type="InterPro" id="IPR000945">
    <property type="entry name" value="DBH-like"/>
</dbReference>
<dbReference type="CDD" id="cd09631">
    <property type="entry name" value="DOMON_DOH"/>
    <property type="match status" value="3"/>
</dbReference>
<dbReference type="InterPro" id="IPR045266">
    <property type="entry name" value="DOH_DOMON"/>
</dbReference>
<dbReference type="PANTHER" id="PTHR10157:SF23">
    <property type="entry name" value="MOXD1 HOMOLOG 1"/>
    <property type="match status" value="1"/>
</dbReference>
<dbReference type="PANTHER" id="PTHR10157">
    <property type="entry name" value="DOPAMINE BETA HYDROXYLASE RELATED"/>
    <property type="match status" value="1"/>
</dbReference>
<comment type="caution">
    <text evidence="3">The sequence shown here is derived from an EMBL/GenBank/DDBJ whole genome shotgun (WGS) entry which is preliminary data.</text>
</comment>
<name>A0ABN8LH55_9CNID</name>
<evidence type="ECO:0000313" key="4">
    <source>
        <dbReference type="Proteomes" id="UP001159427"/>
    </source>
</evidence>
<dbReference type="SUPFAM" id="SSF49344">
    <property type="entry name" value="CBD9-like"/>
    <property type="match status" value="1"/>
</dbReference>
<evidence type="ECO:0000256" key="1">
    <source>
        <dbReference type="SAM" id="SignalP"/>
    </source>
</evidence>
<feature type="domain" description="DOMON" evidence="2">
    <location>
        <begin position="113"/>
        <end position="231"/>
    </location>
</feature>
<keyword evidence="4" id="KW-1185">Reference proteome</keyword>
<reference evidence="3 4" key="1">
    <citation type="submission" date="2022-05" db="EMBL/GenBank/DDBJ databases">
        <authorList>
            <consortium name="Genoscope - CEA"/>
            <person name="William W."/>
        </authorList>
    </citation>
    <scope>NUCLEOTIDE SEQUENCE [LARGE SCALE GENOMIC DNA]</scope>
</reference>
<feature type="non-terminal residue" evidence="3">
    <location>
        <position position="619"/>
    </location>
</feature>
<accession>A0ABN8LH55</accession>
<feature type="domain" description="DOMON" evidence="2">
    <location>
        <begin position="297"/>
        <end position="413"/>
    </location>
</feature>
<dbReference type="PROSITE" id="PS50836">
    <property type="entry name" value="DOMON"/>
    <property type="match status" value="3"/>
</dbReference>
<evidence type="ECO:0000313" key="3">
    <source>
        <dbReference type="EMBL" id="CAH3014976.1"/>
    </source>
</evidence>
<organism evidence="3 4">
    <name type="scientific">Porites evermanni</name>
    <dbReference type="NCBI Taxonomy" id="104178"/>
    <lineage>
        <taxon>Eukaryota</taxon>
        <taxon>Metazoa</taxon>
        <taxon>Cnidaria</taxon>
        <taxon>Anthozoa</taxon>
        <taxon>Hexacorallia</taxon>
        <taxon>Scleractinia</taxon>
        <taxon>Fungiina</taxon>
        <taxon>Poritidae</taxon>
        <taxon>Porites</taxon>
    </lineage>
</organism>
<gene>
    <name evidence="3" type="ORF">PEVE_00009971</name>
</gene>
<dbReference type="Proteomes" id="UP001159427">
    <property type="component" value="Unassembled WGS sequence"/>
</dbReference>
<dbReference type="InterPro" id="IPR005018">
    <property type="entry name" value="DOMON_domain"/>
</dbReference>
<dbReference type="Pfam" id="PF03351">
    <property type="entry name" value="DOMON"/>
    <property type="match status" value="3"/>
</dbReference>
<keyword evidence="1" id="KW-0732">Signal</keyword>
<feature type="domain" description="DOMON" evidence="2">
    <location>
        <begin position="475"/>
        <end position="592"/>
    </location>
</feature>
<dbReference type="Gene3D" id="2.60.40.1190">
    <property type="match status" value="1"/>
</dbReference>
<evidence type="ECO:0000259" key="2">
    <source>
        <dbReference type="PROSITE" id="PS50836"/>
    </source>
</evidence>
<feature type="chain" id="PRO_5045078215" description="DOMON domain-containing protein" evidence="1">
    <location>
        <begin position="25"/>
        <end position="619"/>
    </location>
</feature>
<dbReference type="EMBL" id="CALNXI010000017">
    <property type="protein sequence ID" value="CAH3014976.1"/>
    <property type="molecule type" value="Genomic_DNA"/>
</dbReference>
<dbReference type="SMART" id="SM00664">
    <property type="entry name" value="DoH"/>
    <property type="match status" value="3"/>
</dbReference>
<sequence>MAFPKNYPFFVLILLPGSLCVVHALNYAACSTDNGNFMLYWTYSNNKLIFNKTCKATGYCAVGFTETATGRNMEMVFSMALAKNYAFFVLILFPCSLHVVHALNYATFSSDDGNFTLHWTYSNNKLVFNITCKVAGWCAVGFTETPEGGGMVNYDIAAGGVDGNSSYLEDYWSTDRTSPPKDAVNNFELVEATEMDGYTSVNFKRNLTTGEAKLDVQFTNNTEVYIVWAMHSTTDANTASATLSPKHTMRGKSENARNLIAEAMVAAMTPTTTTMMMPSTSVVSTPQPTGTTVSAGDNFMLTWIYSNKKLMFIVKCKTTGWCAVAFTTGDGSGMRDYDIALGGVVSGNNYLDDYWSTTTGKPSKDTNNFVLTSATEAGGYTTVAFERNPETSDAANDVQFKPGTEVMIAWAMHSSMDGDVDISRHTARGILPNKYTLVPGPVGGITPTTSTTMVPSSSIVLTPQSTASTTVSFDDKFMLTWIYSNNKLFFTLRCKTTGWCAVAFTTGDGRDMKDYDIALGGVASGNNYLDDYWSTSTRKPSKDSANNFVRKTVTEAGGYTTVQFERDTETSDTVNDVQFKPGTEVMIAFAMHDSMDGDVDISKHTDTGVLPTKYELVPG</sequence>
<protein>
    <recommendedName>
        <fullName evidence="2">DOMON domain-containing protein</fullName>
    </recommendedName>
</protein>